<dbReference type="Pfam" id="PF17921">
    <property type="entry name" value="Integrase_H2C2"/>
    <property type="match status" value="1"/>
</dbReference>
<reference evidence="2" key="1">
    <citation type="journal article" date="2019" name="Sci. Rep.">
        <title>Draft genome of Tanacetum cinerariifolium, the natural source of mosquito coil.</title>
        <authorList>
            <person name="Yamashiro T."/>
            <person name="Shiraishi A."/>
            <person name="Satake H."/>
            <person name="Nakayama K."/>
        </authorList>
    </citation>
    <scope>NUCLEOTIDE SEQUENCE</scope>
</reference>
<comment type="caution">
    <text evidence="2">The sequence shown here is derived from an EMBL/GenBank/DDBJ whole genome shotgun (WGS) entry which is preliminary data.</text>
</comment>
<accession>A0A6L2JK32</accession>
<sequence length="638" mass="73798">MMAKRIDVIDMACEEYSQEVLGFSDTISSGNPTPYYDLIISTTSSTLTPFKNSDFLLEEGDILILEVFLIDDPSPPPNQGKYFLEVRKELKICEAKCEKSSVDEPLAVKLEDLPPHLKYAFLEGDDKLPVIIAKDLSVEEKTALITILMSHKRAIAWKLSDIKGIDPEFRTHKILMEEEFEPADQHQRRVNPKIHDVIKQEVIKLLEAGLIYPIFDSPSVSPVYCVPNKEGFTVVENEDNELIPTRLVTGWRVCIDYQKLNEATRKDHFPLPFMDQMLERLAGNQYLCFLDGTFQRCMMAIFHDMVEKTIEVFMDYFSVFGNSFQSCLSHLERMLKRKPGCRSFVPTREPASKCARPKDINESFPFETLNLVSTRGNQSTSWFPDFANYHAGNFIVKGTSSHQKSKFFKDVKQLFWDDPYLFKNCADQVIRRCVSGQEAIEILKACHYGPTGGHHGPNYTVRKVFDSGFYWPTIYHDAQDLVKNYDVCQRHGKISQRDEMPQNSIQVYPYGTVELSQPDGPNFKVNGHRLKHYFGEDIPKGSKGVSKEELKGMMQLVPLEEVYIEALQVKHLIIDWEIHSKGKREYWKIIRLRGHTGAYQFFVDMLKQFDREDLHHHWILVKETFSIKQSTRDKEKEL</sequence>
<dbReference type="CDD" id="cd01647">
    <property type="entry name" value="RT_LTR"/>
    <property type="match status" value="1"/>
</dbReference>
<proteinExistence type="predicted"/>
<dbReference type="PANTHER" id="PTHR24559">
    <property type="entry name" value="TRANSPOSON TY3-I GAG-POL POLYPROTEIN"/>
    <property type="match status" value="1"/>
</dbReference>
<organism evidence="2">
    <name type="scientific">Tanacetum cinerariifolium</name>
    <name type="common">Dalmatian daisy</name>
    <name type="synonym">Chrysanthemum cinerariifolium</name>
    <dbReference type="NCBI Taxonomy" id="118510"/>
    <lineage>
        <taxon>Eukaryota</taxon>
        <taxon>Viridiplantae</taxon>
        <taxon>Streptophyta</taxon>
        <taxon>Embryophyta</taxon>
        <taxon>Tracheophyta</taxon>
        <taxon>Spermatophyta</taxon>
        <taxon>Magnoliopsida</taxon>
        <taxon>eudicotyledons</taxon>
        <taxon>Gunneridae</taxon>
        <taxon>Pentapetalae</taxon>
        <taxon>asterids</taxon>
        <taxon>campanulids</taxon>
        <taxon>Asterales</taxon>
        <taxon>Asteraceae</taxon>
        <taxon>Asteroideae</taxon>
        <taxon>Anthemideae</taxon>
        <taxon>Anthemidinae</taxon>
        <taxon>Tanacetum</taxon>
    </lineage>
</organism>
<dbReference type="Gene3D" id="3.30.70.270">
    <property type="match status" value="1"/>
</dbReference>
<keyword evidence="2" id="KW-0808">Transferase</keyword>
<dbReference type="InterPro" id="IPR043128">
    <property type="entry name" value="Rev_trsase/Diguanyl_cyclase"/>
</dbReference>
<name>A0A6L2JK32_TANCI</name>
<dbReference type="AlphaFoldDB" id="A0A6L2JK32"/>
<dbReference type="InterPro" id="IPR053134">
    <property type="entry name" value="RNA-dir_DNA_polymerase"/>
</dbReference>
<feature type="domain" description="Integrase zinc-binding" evidence="1">
    <location>
        <begin position="439"/>
        <end position="491"/>
    </location>
</feature>
<evidence type="ECO:0000259" key="1">
    <source>
        <dbReference type="Pfam" id="PF17921"/>
    </source>
</evidence>
<dbReference type="GO" id="GO:0003964">
    <property type="term" value="F:RNA-directed DNA polymerase activity"/>
    <property type="evidence" value="ECO:0007669"/>
    <property type="project" value="UniProtKB-KW"/>
</dbReference>
<dbReference type="SUPFAM" id="SSF56672">
    <property type="entry name" value="DNA/RNA polymerases"/>
    <property type="match status" value="1"/>
</dbReference>
<dbReference type="InterPro" id="IPR043502">
    <property type="entry name" value="DNA/RNA_pol_sf"/>
</dbReference>
<dbReference type="Gene3D" id="1.10.340.70">
    <property type="match status" value="1"/>
</dbReference>
<dbReference type="InterPro" id="IPR041588">
    <property type="entry name" value="Integrase_H2C2"/>
</dbReference>
<protein>
    <submittedName>
        <fullName evidence="2">Reverse transcriptase domain-containing protein</fullName>
    </submittedName>
</protein>
<dbReference type="EMBL" id="BKCJ010000921">
    <property type="protein sequence ID" value="GEU37368.1"/>
    <property type="molecule type" value="Genomic_DNA"/>
</dbReference>
<dbReference type="PANTHER" id="PTHR24559:SF444">
    <property type="entry name" value="REVERSE TRANSCRIPTASE DOMAIN-CONTAINING PROTEIN"/>
    <property type="match status" value="1"/>
</dbReference>
<keyword evidence="2" id="KW-0548">Nucleotidyltransferase</keyword>
<evidence type="ECO:0000313" key="2">
    <source>
        <dbReference type="EMBL" id="GEU37368.1"/>
    </source>
</evidence>
<gene>
    <name evidence="2" type="ORF">Tci_009346</name>
</gene>
<keyword evidence="2" id="KW-0695">RNA-directed DNA polymerase</keyword>